<dbReference type="EMBL" id="CP159923">
    <property type="protein sequence ID" value="XCO72400.1"/>
    <property type="molecule type" value="Genomic_DNA"/>
</dbReference>
<keyword evidence="1" id="KW-0175">Coiled coil</keyword>
<proteinExistence type="predicted"/>
<evidence type="ECO:0000313" key="2">
    <source>
        <dbReference type="EMBL" id="XCO72400.1"/>
    </source>
</evidence>
<gene>
    <name evidence="2" type="ORF">ABS251_04480</name>
</gene>
<feature type="coiled-coil region" evidence="1">
    <location>
        <begin position="54"/>
        <end position="113"/>
    </location>
</feature>
<reference evidence="2" key="1">
    <citation type="submission" date="2024-06" db="EMBL/GenBank/DDBJ databases">
        <authorList>
            <person name="Al-Khalidi N."/>
            <person name="Al-Zurfi S.M."/>
            <person name="Lahuf A."/>
        </authorList>
    </citation>
    <scope>NUCLEOTIDE SEQUENCE</scope>
    <source>
        <strain evidence="2">Karbala-1</strain>
    </source>
</reference>
<name>A0AAU8MJW0_9RICK</name>
<protein>
    <submittedName>
        <fullName evidence="2">Uncharacterized protein</fullName>
    </submittedName>
</protein>
<sequence>MSDDTKQGNLKIIDEIEVKHRPQKFEEIKKNSAQVSYLHRIMDKVVKDLNEAFLPQLNNKLAEDTTSLKNLNDNVEGERKRIDKLMKEVGNDSEGLVKNLSDLEKKVKDIESKKSGDEDIDNEWQVQGFQNTDTELITM</sequence>
<dbReference type="AlphaFoldDB" id="A0AAU8MJW0"/>
<accession>A0AAU8MJW0</accession>
<organism evidence="2">
    <name type="scientific">Wolbachia endosymbiont of Ephestia elutella</name>
    <dbReference type="NCBI Taxonomy" id="3231696"/>
    <lineage>
        <taxon>Bacteria</taxon>
        <taxon>Pseudomonadati</taxon>
        <taxon>Pseudomonadota</taxon>
        <taxon>Alphaproteobacteria</taxon>
        <taxon>Rickettsiales</taxon>
        <taxon>Anaplasmataceae</taxon>
        <taxon>Wolbachieae</taxon>
        <taxon>Wolbachia</taxon>
    </lineage>
</organism>
<evidence type="ECO:0000256" key="1">
    <source>
        <dbReference type="SAM" id="Coils"/>
    </source>
</evidence>